<sequence>MIAIKNDFHQFKRPVQQRHFAKALRADPSQVIRKRSSWRRRSWMR</sequence>
<proteinExistence type="predicted"/>
<dbReference type="Proteomes" id="UP000054423">
    <property type="component" value="Unassembled WGS sequence"/>
</dbReference>
<evidence type="ECO:0000313" key="2">
    <source>
        <dbReference type="EMBL" id="ETL85683.1"/>
    </source>
</evidence>
<evidence type="ECO:0000313" key="1">
    <source>
        <dbReference type="EMBL" id="ETK79000.1"/>
    </source>
</evidence>
<organism evidence="1">
    <name type="scientific">Phytophthora nicotianae</name>
    <name type="common">Potato buckeye rot agent</name>
    <name type="synonym">Phytophthora parasitica</name>
    <dbReference type="NCBI Taxonomy" id="4792"/>
    <lineage>
        <taxon>Eukaryota</taxon>
        <taxon>Sar</taxon>
        <taxon>Stramenopiles</taxon>
        <taxon>Oomycota</taxon>
        <taxon>Peronosporomycetes</taxon>
        <taxon>Peronosporales</taxon>
        <taxon>Peronosporaceae</taxon>
        <taxon>Phytophthora</taxon>
    </lineage>
</organism>
<reference evidence="1" key="2">
    <citation type="submission" date="2013-11" db="EMBL/GenBank/DDBJ databases">
        <title>The Genome Sequence of Phytophthora parasitica CJ02B3.</title>
        <authorList>
            <consortium name="The Broad Institute Genomics Platform"/>
            <person name="Russ C."/>
            <person name="Tyler B."/>
            <person name="Panabieres F."/>
            <person name="Shan W."/>
            <person name="Tripathy S."/>
            <person name="Grunwald N."/>
            <person name="Machado M."/>
            <person name="Johnson C.S."/>
            <person name="Arredondo F."/>
            <person name="Hong C."/>
            <person name="Coffey M."/>
            <person name="Young S.K."/>
            <person name="Zeng Q."/>
            <person name="Gargeya S."/>
            <person name="Fitzgerald M."/>
            <person name="Abouelleil A."/>
            <person name="Alvarado L."/>
            <person name="Chapman S.B."/>
            <person name="Gainer-Dewar J."/>
            <person name="Goldberg J."/>
            <person name="Griggs A."/>
            <person name="Gujja S."/>
            <person name="Hansen M."/>
            <person name="Howarth C."/>
            <person name="Imamovic A."/>
            <person name="Ireland A."/>
            <person name="Larimer J."/>
            <person name="McCowan C."/>
            <person name="Murphy C."/>
            <person name="Pearson M."/>
            <person name="Poon T.W."/>
            <person name="Priest M."/>
            <person name="Roberts A."/>
            <person name="Saif S."/>
            <person name="Shea T."/>
            <person name="Sykes S."/>
            <person name="Wortman J."/>
            <person name="Nusbaum C."/>
            <person name="Birren B."/>
        </authorList>
    </citation>
    <scope>NUCLEOTIDE SEQUENCE [LARGE SCALE GENOMIC DNA]</scope>
    <source>
        <strain evidence="1">CJ02B3</strain>
    </source>
</reference>
<name>W2G9T4_PHYNI</name>
<dbReference type="EMBL" id="KI688114">
    <property type="protein sequence ID" value="ETK79000.1"/>
    <property type="molecule type" value="Genomic_DNA"/>
</dbReference>
<dbReference type="Proteomes" id="UP000053236">
    <property type="component" value="Unassembled WGS sequence"/>
</dbReference>
<gene>
    <name evidence="1" type="ORF">L915_15113</name>
    <name evidence="2" type="ORF">L917_14826</name>
</gene>
<accession>W2G9T4</accession>
<protein>
    <submittedName>
        <fullName evidence="1">Uncharacterized protein</fullName>
    </submittedName>
</protein>
<dbReference type="AlphaFoldDB" id="W2G9T4"/>
<reference evidence="2" key="1">
    <citation type="submission" date="2013-11" db="EMBL/GenBank/DDBJ databases">
        <title>The Genome Sequence of Phytophthora parasitica CHvinca01.</title>
        <authorList>
            <consortium name="The Broad Institute Genomics Platform"/>
            <person name="Russ C."/>
            <person name="Tyler B."/>
            <person name="Panabieres F."/>
            <person name="Shan W."/>
            <person name="Tripathy S."/>
            <person name="Grunwald N."/>
            <person name="Machado M."/>
            <person name="Johnson C.S."/>
            <person name="Arredondo F."/>
            <person name="Hong C."/>
            <person name="Coffey M."/>
            <person name="Young S.K."/>
            <person name="Zeng Q."/>
            <person name="Gargeya S."/>
            <person name="Fitzgerald M."/>
            <person name="Abouelleil A."/>
            <person name="Alvarado L."/>
            <person name="Chapman S.B."/>
            <person name="Gainer-Dewar J."/>
            <person name="Goldberg J."/>
            <person name="Griggs A."/>
            <person name="Gujja S."/>
            <person name="Hansen M."/>
            <person name="Howarth C."/>
            <person name="Imamovic A."/>
            <person name="Ireland A."/>
            <person name="Larimer J."/>
            <person name="McCowan C."/>
            <person name="Murphy C."/>
            <person name="Pearson M."/>
            <person name="Poon T.W."/>
            <person name="Priest M."/>
            <person name="Roberts A."/>
            <person name="Saif S."/>
            <person name="Shea T."/>
            <person name="Sykes S."/>
            <person name="Wortman J."/>
            <person name="Nusbaum C."/>
            <person name="Birren B."/>
        </authorList>
    </citation>
    <scope>NUCLEOTIDE SEQUENCE [LARGE SCALE GENOMIC DNA]</scope>
    <source>
        <strain evidence="2">CHvinca01</strain>
    </source>
</reference>
<dbReference type="EMBL" id="KI681570">
    <property type="protein sequence ID" value="ETL85683.1"/>
    <property type="molecule type" value="Genomic_DNA"/>
</dbReference>